<evidence type="ECO:0000256" key="2">
    <source>
        <dbReference type="SAM" id="Phobius"/>
    </source>
</evidence>
<dbReference type="PROSITE" id="PS50076">
    <property type="entry name" value="DNAJ_2"/>
    <property type="match status" value="1"/>
</dbReference>
<feature type="compositionally biased region" description="Low complexity" evidence="1">
    <location>
        <begin position="60"/>
        <end position="82"/>
    </location>
</feature>
<dbReference type="GO" id="GO:0005789">
    <property type="term" value="C:endoplasmic reticulum membrane"/>
    <property type="evidence" value="ECO:0007669"/>
    <property type="project" value="TreeGrafter"/>
</dbReference>
<keyword evidence="2" id="KW-0812">Transmembrane</keyword>
<dbReference type="CDD" id="cd06257">
    <property type="entry name" value="DnaJ"/>
    <property type="match status" value="1"/>
</dbReference>
<protein>
    <submittedName>
        <fullName evidence="4">DnaJ like subfamily B member 12</fullName>
    </submittedName>
</protein>
<dbReference type="RefSeq" id="XP_008816185.1">
    <property type="nucleotide sequence ID" value="XM_008817963.1"/>
</dbReference>
<dbReference type="PANTHER" id="PTHR43908">
    <property type="entry name" value="AT29763P-RELATED"/>
    <property type="match status" value="1"/>
</dbReference>
<dbReference type="InterPro" id="IPR036869">
    <property type="entry name" value="J_dom_sf"/>
</dbReference>
<dbReference type="SMART" id="SM00271">
    <property type="entry name" value="DnaJ"/>
    <property type="match status" value="1"/>
</dbReference>
<dbReference type="OrthoDB" id="552049at2759"/>
<dbReference type="InterPro" id="IPR051100">
    <property type="entry name" value="DnaJ_subfamily_B/C"/>
</dbReference>
<gene>
    <name evidence="4" type="ORF">C922_02364</name>
</gene>
<evidence type="ECO:0000256" key="1">
    <source>
        <dbReference type="SAM" id="MobiDB-lite"/>
    </source>
</evidence>
<feature type="region of interest" description="Disordered" evidence="1">
    <location>
        <begin position="58"/>
        <end position="106"/>
    </location>
</feature>
<sequence>MIGNKEDAYECFNLANRYLKAGNYSQAKNFFLKSKRMFPDIDISEQVKICEEELRKRENASAQSNANHANGNSHNSSNNSGNCNGTTYRPNHNNLHERHHREKDDGIEKILRTNNYYEILGIPKNSNDEAIRGAYKKLAKLYHPDKNKEKGAEEAFKRVSIAFQHLINKEKRHEYDNNSETDHSHHHPTYRTTHYYYNDDMFTPEDIFRNFFGINFATCNNRTFRTNTNNNRAYANSNNSASANSQRTYSFVQIAIFLMMFVIFFLSSHFEQPKAVYSLKKTGYFDTLNYTSLNKIRFYTKRTFNYNYPKNSHPRFQIEYEVEYKYYEHECHVLTKKIKNDYYREKNQYQKKINYNEIPESCMKLKTLEDQYNNYIMKLKRR</sequence>
<dbReference type="Gene3D" id="1.10.287.110">
    <property type="entry name" value="DnaJ domain"/>
    <property type="match status" value="1"/>
</dbReference>
<proteinExistence type="predicted"/>
<feature type="domain" description="J" evidence="3">
    <location>
        <begin position="115"/>
        <end position="179"/>
    </location>
</feature>
<dbReference type="PRINTS" id="PR00625">
    <property type="entry name" value="JDOMAIN"/>
</dbReference>
<dbReference type="EMBL" id="KI965467">
    <property type="protein sequence ID" value="EUD67214.1"/>
    <property type="molecule type" value="Genomic_DNA"/>
</dbReference>
<dbReference type="Pfam" id="PF00226">
    <property type="entry name" value="DnaJ"/>
    <property type="match status" value="1"/>
</dbReference>
<accession>W7ADR8</accession>
<dbReference type="GeneID" id="20037638"/>
<organism evidence="4 5">
    <name type="scientific">Plasmodium inui San Antonio 1</name>
    <dbReference type="NCBI Taxonomy" id="1237626"/>
    <lineage>
        <taxon>Eukaryota</taxon>
        <taxon>Sar</taxon>
        <taxon>Alveolata</taxon>
        <taxon>Apicomplexa</taxon>
        <taxon>Aconoidasida</taxon>
        <taxon>Haemosporida</taxon>
        <taxon>Plasmodiidae</taxon>
        <taxon>Plasmodium</taxon>
        <taxon>Plasmodium (Plasmodium)</taxon>
    </lineage>
</organism>
<dbReference type="InterPro" id="IPR018253">
    <property type="entry name" value="DnaJ_domain_CS"/>
</dbReference>
<keyword evidence="2" id="KW-0472">Membrane</keyword>
<keyword evidence="2" id="KW-1133">Transmembrane helix</keyword>
<dbReference type="AlphaFoldDB" id="W7ADR8"/>
<evidence type="ECO:0000313" key="5">
    <source>
        <dbReference type="Proteomes" id="UP000030640"/>
    </source>
</evidence>
<name>W7ADR8_9APIC</name>
<dbReference type="PROSITE" id="PS00636">
    <property type="entry name" value="DNAJ_1"/>
    <property type="match status" value="1"/>
</dbReference>
<dbReference type="Proteomes" id="UP000030640">
    <property type="component" value="Unassembled WGS sequence"/>
</dbReference>
<evidence type="ECO:0000259" key="3">
    <source>
        <dbReference type="PROSITE" id="PS50076"/>
    </source>
</evidence>
<dbReference type="VEuPathDB" id="PlasmoDB:C922_02364"/>
<dbReference type="SUPFAM" id="SSF46565">
    <property type="entry name" value="Chaperone J-domain"/>
    <property type="match status" value="1"/>
</dbReference>
<dbReference type="PANTHER" id="PTHR43908:SF3">
    <property type="entry name" value="AT29763P-RELATED"/>
    <property type="match status" value="1"/>
</dbReference>
<evidence type="ECO:0000313" key="4">
    <source>
        <dbReference type="EMBL" id="EUD67214.1"/>
    </source>
</evidence>
<feature type="transmembrane region" description="Helical" evidence="2">
    <location>
        <begin position="249"/>
        <end position="270"/>
    </location>
</feature>
<reference evidence="4 5" key="1">
    <citation type="submission" date="2013-02" db="EMBL/GenBank/DDBJ databases">
        <title>The Genome Sequence of Plasmodium inui San Antonio 1.</title>
        <authorList>
            <consortium name="The Broad Institute Genome Sequencing Platform"/>
            <consortium name="The Broad Institute Genome Sequencing Center for Infectious Disease"/>
            <person name="Neafsey D."/>
            <person name="Cheeseman I."/>
            <person name="Volkman S."/>
            <person name="Adams J."/>
            <person name="Walker B."/>
            <person name="Young S.K."/>
            <person name="Zeng Q."/>
            <person name="Gargeya S."/>
            <person name="Fitzgerald M."/>
            <person name="Haas B."/>
            <person name="Abouelleil A."/>
            <person name="Alvarado L."/>
            <person name="Arachchi H.M."/>
            <person name="Berlin A.M."/>
            <person name="Chapman S.B."/>
            <person name="Dewar J."/>
            <person name="Goldberg J."/>
            <person name="Griggs A."/>
            <person name="Gujja S."/>
            <person name="Hansen M."/>
            <person name="Howarth C."/>
            <person name="Imamovic A."/>
            <person name="Larimer J."/>
            <person name="McCowan C."/>
            <person name="Murphy C."/>
            <person name="Neiman D."/>
            <person name="Pearson M."/>
            <person name="Priest M."/>
            <person name="Roberts A."/>
            <person name="Saif S."/>
            <person name="Shea T."/>
            <person name="Sisk P."/>
            <person name="Sykes S."/>
            <person name="Wortman J."/>
            <person name="Nusbaum C."/>
            <person name="Birren B."/>
        </authorList>
    </citation>
    <scope>NUCLEOTIDE SEQUENCE [LARGE SCALE GENOMIC DNA]</scope>
    <source>
        <strain evidence="4 5">San Antonio 1</strain>
    </source>
</reference>
<keyword evidence="5" id="KW-1185">Reference proteome</keyword>
<dbReference type="InterPro" id="IPR001623">
    <property type="entry name" value="DnaJ_domain"/>
</dbReference>
<dbReference type="GO" id="GO:0030544">
    <property type="term" value="F:Hsp70 protein binding"/>
    <property type="evidence" value="ECO:0007669"/>
    <property type="project" value="TreeGrafter"/>
</dbReference>
<dbReference type="GO" id="GO:0071218">
    <property type="term" value="P:cellular response to misfolded protein"/>
    <property type="evidence" value="ECO:0007669"/>
    <property type="project" value="TreeGrafter"/>
</dbReference>